<dbReference type="KEGG" id="sla:SERLADRAFT_443547"/>
<proteinExistence type="predicted"/>
<dbReference type="InterPro" id="IPR039537">
    <property type="entry name" value="Retrotran_Ty1/copia-like"/>
</dbReference>
<feature type="domain" description="GAG-pre-integrase" evidence="2">
    <location>
        <begin position="15"/>
        <end position="62"/>
    </location>
</feature>
<sequence length="100" mass="11125">MVLTKINPESAFAAVDVNSLHRRMGHIGMDRLQQMVTKGRLQNIDTLTGTPEFCEPCALEKMKKLPFKSTGGNQAKNPIQIVHTDVGGPIKPTSREGFWY</sequence>
<dbReference type="RefSeq" id="XP_007324228.1">
    <property type="nucleotide sequence ID" value="XM_007324166.1"/>
</dbReference>
<dbReference type="InterPro" id="IPR025724">
    <property type="entry name" value="GAG-pre-integrase_dom"/>
</dbReference>
<evidence type="ECO:0000256" key="1">
    <source>
        <dbReference type="SAM" id="MobiDB-lite"/>
    </source>
</evidence>
<accession>F8PCQ5</accession>
<dbReference type="OrthoDB" id="7691805at2759"/>
<name>F8PCQ5_SERL9</name>
<dbReference type="Pfam" id="PF13976">
    <property type="entry name" value="gag_pre-integrs"/>
    <property type="match status" value="1"/>
</dbReference>
<evidence type="ECO:0000313" key="3">
    <source>
        <dbReference type="EMBL" id="EGO19004.1"/>
    </source>
</evidence>
<dbReference type="HOGENOM" id="CLU_102301_4_1_1"/>
<feature type="region of interest" description="Disordered" evidence="1">
    <location>
        <begin position="69"/>
        <end position="88"/>
    </location>
</feature>
<dbReference type="EMBL" id="GL945445">
    <property type="protein sequence ID" value="EGO19004.1"/>
    <property type="molecule type" value="Genomic_DNA"/>
</dbReference>
<dbReference type="PANTHER" id="PTHR42648:SF28">
    <property type="entry name" value="TRANSPOSON-ENCODED PROTEIN WITH RIBONUCLEASE H-LIKE AND RETROVIRUS ZINC FINGER-LIKE DOMAINS"/>
    <property type="match status" value="1"/>
</dbReference>
<gene>
    <name evidence="3" type="ORF">SERLADRAFT_443547</name>
</gene>
<dbReference type="GeneID" id="18815930"/>
<organism>
    <name type="scientific">Serpula lacrymans var. lacrymans (strain S7.9)</name>
    <name type="common">Dry rot fungus</name>
    <dbReference type="NCBI Taxonomy" id="578457"/>
    <lineage>
        <taxon>Eukaryota</taxon>
        <taxon>Fungi</taxon>
        <taxon>Dikarya</taxon>
        <taxon>Basidiomycota</taxon>
        <taxon>Agaricomycotina</taxon>
        <taxon>Agaricomycetes</taxon>
        <taxon>Agaricomycetidae</taxon>
        <taxon>Boletales</taxon>
        <taxon>Coniophorineae</taxon>
        <taxon>Serpulaceae</taxon>
        <taxon>Serpula</taxon>
    </lineage>
</organism>
<protein>
    <recommendedName>
        <fullName evidence="2">GAG-pre-integrase domain-containing protein</fullName>
    </recommendedName>
</protein>
<evidence type="ECO:0000259" key="2">
    <source>
        <dbReference type="Pfam" id="PF13976"/>
    </source>
</evidence>
<dbReference type="Proteomes" id="UP000008064">
    <property type="component" value="Unassembled WGS sequence"/>
</dbReference>
<dbReference type="AlphaFoldDB" id="F8PCQ5"/>
<dbReference type="PANTHER" id="PTHR42648">
    <property type="entry name" value="TRANSPOSASE, PUTATIVE-RELATED"/>
    <property type="match status" value="1"/>
</dbReference>
<reference evidence="3" key="1">
    <citation type="submission" date="2011-04" db="EMBL/GenBank/DDBJ databases">
        <title>Evolution of plant cell wall degrading machinery underlies the functional diversity of forest fungi.</title>
        <authorList>
            <consortium name="US DOE Joint Genome Institute (JGI-PGF)"/>
            <person name="Eastwood D.C."/>
            <person name="Floudas D."/>
            <person name="Binder M."/>
            <person name="Majcherczyk A."/>
            <person name="Schneider P."/>
            <person name="Aerts A."/>
            <person name="Asiegbu F.O."/>
            <person name="Baker S.E."/>
            <person name="Barry K."/>
            <person name="Bendiksby M."/>
            <person name="Blumentritt M."/>
            <person name="Coutinho P.M."/>
            <person name="Cullen D."/>
            <person name="Cullen D."/>
            <person name="Gathman A."/>
            <person name="Goodell B."/>
            <person name="Henrissat B."/>
            <person name="Ihrmark K."/>
            <person name="Kauserud H."/>
            <person name="Kohler A."/>
            <person name="LaButti K."/>
            <person name="Lapidus A."/>
            <person name="Lavin J.L."/>
            <person name="Lee Y.-H."/>
            <person name="Lindquist E."/>
            <person name="Lilly W."/>
            <person name="Lucas S."/>
            <person name="Morin E."/>
            <person name="Murat C."/>
            <person name="Oguiza J.A."/>
            <person name="Park J."/>
            <person name="Pisabarro A.G."/>
            <person name="Riley R."/>
            <person name="Rosling A."/>
            <person name="Salamov A."/>
            <person name="Schmidt O."/>
            <person name="Schmutz J."/>
            <person name="Skrede I."/>
            <person name="Stenlid J."/>
            <person name="Wiebenga A."/>
            <person name="Xie X."/>
            <person name="Kues U."/>
            <person name="Hibbett D.S."/>
            <person name="Hoffmeister D."/>
            <person name="Hogberg N."/>
            <person name="Martin F."/>
            <person name="Grigoriev I.V."/>
            <person name="Watkinson S.C."/>
        </authorList>
    </citation>
    <scope>NUCLEOTIDE SEQUENCE</scope>
    <source>
        <strain evidence="3">S7.9</strain>
    </source>
</reference>